<sequence length="64" mass="6608">MRPQSSGRSAAGALLAERQMKSVIDGSRGLLLLVNLNRDLLLSLGSVALALAAAALLSPAPQPW</sequence>
<evidence type="ECO:0000313" key="2">
    <source>
        <dbReference type="EMBL" id="ABP71037.1"/>
    </source>
</evidence>
<dbReference type="STRING" id="349102.Rsph17025_2147"/>
<name>A4WUH3_CERS5</name>
<dbReference type="AlphaFoldDB" id="A4WUH3"/>
<protein>
    <submittedName>
        <fullName evidence="2">Uncharacterized protein</fullName>
    </submittedName>
</protein>
<keyword evidence="1" id="KW-0812">Transmembrane</keyword>
<evidence type="ECO:0000256" key="1">
    <source>
        <dbReference type="SAM" id="Phobius"/>
    </source>
</evidence>
<feature type="transmembrane region" description="Helical" evidence="1">
    <location>
        <begin position="40"/>
        <end position="60"/>
    </location>
</feature>
<reference evidence="2" key="1">
    <citation type="submission" date="2007-04" db="EMBL/GenBank/DDBJ databases">
        <title>Complete sequence of chromosome of Rhodobacter sphaeroides ATCC 17025.</title>
        <authorList>
            <consortium name="US DOE Joint Genome Institute"/>
            <person name="Copeland A."/>
            <person name="Lucas S."/>
            <person name="Lapidus A."/>
            <person name="Barry K."/>
            <person name="Detter J.C."/>
            <person name="Glavina del Rio T."/>
            <person name="Hammon N."/>
            <person name="Israni S."/>
            <person name="Dalin E."/>
            <person name="Tice H."/>
            <person name="Pitluck S."/>
            <person name="Chertkov O."/>
            <person name="Brettin T."/>
            <person name="Bruce D."/>
            <person name="Han C."/>
            <person name="Schmutz J."/>
            <person name="Larimer F."/>
            <person name="Land M."/>
            <person name="Hauser L."/>
            <person name="Kyrpides N."/>
            <person name="Kim E."/>
            <person name="Richardson P."/>
            <person name="Mackenzie C."/>
            <person name="Choudhary M."/>
            <person name="Donohue T.J."/>
            <person name="Kaplan S."/>
        </authorList>
    </citation>
    <scope>NUCLEOTIDE SEQUENCE [LARGE SCALE GENOMIC DNA]</scope>
    <source>
        <strain evidence="2">ATCC 17025</strain>
    </source>
</reference>
<gene>
    <name evidence="2" type="ordered locus">Rsph17025_2147</name>
</gene>
<keyword evidence="1" id="KW-0472">Membrane</keyword>
<organism evidence="2">
    <name type="scientific">Cereibacter sphaeroides (strain ATCC 17025 / ATH 2.4.3)</name>
    <name type="common">Rhodobacter sphaeroides</name>
    <dbReference type="NCBI Taxonomy" id="349102"/>
    <lineage>
        <taxon>Bacteria</taxon>
        <taxon>Pseudomonadati</taxon>
        <taxon>Pseudomonadota</taxon>
        <taxon>Alphaproteobacteria</taxon>
        <taxon>Rhodobacterales</taxon>
        <taxon>Paracoccaceae</taxon>
        <taxon>Cereibacter</taxon>
    </lineage>
</organism>
<proteinExistence type="predicted"/>
<accession>A4WUH3</accession>
<dbReference type="EMBL" id="CP000661">
    <property type="protein sequence ID" value="ABP71037.1"/>
    <property type="molecule type" value="Genomic_DNA"/>
</dbReference>
<dbReference type="HOGENOM" id="CLU_207290_0_0_5"/>
<keyword evidence="1" id="KW-1133">Transmembrane helix</keyword>
<dbReference type="KEGG" id="rsq:Rsph17025_2147"/>